<evidence type="ECO:0000313" key="3">
    <source>
        <dbReference type="Proteomes" id="UP000335636"/>
    </source>
</evidence>
<sequence>TCWWRKARRSTRDRRSKDNDGLRGSPGVGLPLGPGARLLLPGFQLLLRGFQLLLRGFQLPSTPLAHGAPGPTLPLSELQEPVASGLPECVWLLCELRASQ</sequence>
<comment type="caution">
    <text evidence="2">The sequence shown here is derived from an EMBL/GenBank/DDBJ whole genome shotgun (WGS) entry which is preliminary data.</text>
</comment>
<protein>
    <submittedName>
        <fullName evidence="2">Uncharacterized protein</fullName>
    </submittedName>
</protein>
<keyword evidence="3" id="KW-1185">Reference proteome</keyword>
<feature type="compositionally biased region" description="Basic residues" evidence="1">
    <location>
        <begin position="1"/>
        <end position="12"/>
    </location>
</feature>
<name>A0A5E4CCC4_MARMO</name>
<dbReference type="AlphaFoldDB" id="A0A5E4CCC4"/>
<accession>A0A5E4CCC4</accession>
<evidence type="ECO:0000256" key="1">
    <source>
        <dbReference type="SAM" id="MobiDB-lite"/>
    </source>
</evidence>
<dbReference type="EMBL" id="CABDUW010001191">
    <property type="protein sequence ID" value="VTJ79488.1"/>
    <property type="molecule type" value="Genomic_DNA"/>
</dbReference>
<feature type="non-terminal residue" evidence="2">
    <location>
        <position position="1"/>
    </location>
</feature>
<feature type="region of interest" description="Disordered" evidence="1">
    <location>
        <begin position="1"/>
        <end position="31"/>
    </location>
</feature>
<proteinExistence type="predicted"/>
<dbReference type="Proteomes" id="UP000335636">
    <property type="component" value="Unassembled WGS sequence"/>
</dbReference>
<reference evidence="2" key="1">
    <citation type="submission" date="2019-04" db="EMBL/GenBank/DDBJ databases">
        <authorList>
            <person name="Alioto T."/>
            <person name="Alioto T."/>
        </authorList>
    </citation>
    <scope>NUCLEOTIDE SEQUENCE [LARGE SCALE GENOMIC DNA]</scope>
</reference>
<evidence type="ECO:0000313" key="2">
    <source>
        <dbReference type="EMBL" id="VTJ79488.1"/>
    </source>
</evidence>
<gene>
    <name evidence="2" type="ORF">MONAX_5E025828</name>
</gene>
<organism evidence="2 3">
    <name type="scientific">Marmota monax</name>
    <name type="common">Woodchuck</name>
    <dbReference type="NCBI Taxonomy" id="9995"/>
    <lineage>
        <taxon>Eukaryota</taxon>
        <taxon>Metazoa</taxon>
        <taxon>Chordata</taxon>
        <taxon>Craniata</taxon>
        <taxon>Vertebrata</taxon>
        <taxon>Euteleostomi</taxon>
        <taxon>Mammalia</taxon>
        <taxon>Eutheria</taxon>
        <taxon>Euarchontoglires</taxon>
        <taxon>Glires</taxon>
        <taxon>Rodentia</taxon>
        <taxon>Sciuromorpha</taxon>
        <taxon>Sciuridae</taxon>
        <taxon>Xerinae</taxon>
        <taxon>Marmotini</taxon>
        <taxon>Marmota</taxon>
    </lineage>
</organism>
<feature type="non-terminal residue" evidence="2">
    <location>
        <position position="100"/>
    </location>
</feature>